<comment type="subcellular location">
    <subcellularLocation>
        <location evidence="1">Secreted</location>
    </subcellularLocation>
</comment>
<dbReference type="AlphaFoldDB" id="A0A0K8R3K3"/>
<feature type="chain" id="PRO_5005515964" evidence="6">
    <location>
        <begin position="20"/>
        <end position="135"/>
    </location>
</feature>
<keyword evidence="2" id="KW-0964">Secreted</keyword>
<organism evidence="7">
    <name type="scientific">Ixodes ricinus</name>
    <name type="common">Common tick</name>
    <name type="synonym">Acarus ricinus</name>
    <dbReference type="NCBI Taxonomy" id="34613"/>
    <lineage>
        <taxon>Eukaryota</taxon>
        <taxon>Metazoa</taxon>
        <taxon>Ecdysozoa</taxon>
        <taxon>Arthropoda</taxon>
        <taxon>Chelicerata</taxon>
        <taxon>Arachnida</taxon>
        <taxon>Acari</taxon>
        <taxon>Parasitiformes</taxon>
        <taxon>Ixodida</taxon>
        <taxon>Ixodoidea</taxon>
        <taxon>Ixodidae</taxon>
        <taxon>Ixodinae</taxon>
        <taxon>Ixodes</taxon>
    </lineage>
</organism>
<reference evidence="7" key="1">
    <citation type="submission" date="2012-12" db="EMBL/GenBank/DDBJ databases">
        <title>Identification and characterization of a phenylalanine ammonia-lyase gene family in Isatis indigotica Fort.</title>
        <authorList>
            <person name="Liu Q."/>
            <person name="Chen J."/>
            <person name="Zhou X."/>
            <person name="Di P."/>
            <person name="Xiao Y."/>
            <person name="Xuan H."/>
            <person name="Zhang L."/>
            <person name="Chen W."/>
        </authorList>
    </citation>
    <scope>NUCLEOTIDE SEQUENCE</scope>
    <source>
        <tissue evidence="7">Salivary gland</tissue>
    </source>
</reference>
<dbReference type="InterPro" id="IPR021971">
    <property type="entry name" value="Salp15"/>
</dbReference>
<protein>
    <submittedName>
        <fullName evidence="7">Putative ixodes 8-cys protein</fullName>
    </submittedName>
</protein>
<evidence type="ECO:0000256" key="4">
    <source>
        <dbReference type="ARBA" id="ARBA00023180"/>
    </source>
</evidence>
<keyword evidence="4" id="KW-0325">Glycoprotein</keyword>
<comment type="similarity">
    <text evidence="5">Belongs to the salp15 family.</text>
</comment>
<proteinExistence type="evidence at transcript level"/>
<feature type="signal peptide" evidence="6">
    <location>
        <begin position="1"/>
        <end position="19"/>
    </location>
</feature>
<sequence length="135" mass="15069">MKVVCITLLFVIAAVNSSATDSVKTKDKTRSQETLPLRFPKFISKPKEFALKLLELCTERTKDLKSMRTGYGTESKTAINDKEVDFKKCTFYCKYNINGEQYNNVTLPMPEDTPCGPQNQTCAKPAECVGDIPGC</sequence>
<evidence type="ECO:0000313" key="7">
    <source>
        <dbReference type="EMBL" id="JAA65712.1"/>
    </source>
</evidence>
<dbReference type="GO" id="GO:0005576">
    <property type="term" value="C:extracellular region"/>
    <property type="evidence" value="ECO:0007669"/>
    <property type="project" value="UniProtKB-SubCell"/>
</dbReference>
<name>A0A0K8R3K3_IXORI</name>
<evidence type="ECO:0000256" key="2">
    <source>
        <dbReference type="ARBA" id="ARBA00022525"/>
    </source>
</evidence>
<evidence type="ECO:0000256" key="5">
    <source>
        <dbReference type="ARBA" id="ARBA00034321"/>
    </source>
</evidence>
<keyword evidence="3 6" id="KW-0732">Signal</keyword>
<dbReference type="EMBL" id="GADI01008096">
    <property type="protein sequence ID" value="JAA65712.1"/>
    <property type="molecule type" value="mRNA"/>
</dbReference>
<evidence type="ECO:0000256" key="3">
    <source>
        <dbReference type="ARBA" id="ARBA00022729"/>
    </source>
</evidence>
<dbReference type="Pfam" id="PF12115">
    <property type="entry name" value="Salp15"/>
    <property type="match status" value="1"/>
</dbReference>
<evidence type="ECO:0000256" key="6">
    <source>
        <dbReference type="SAM" id="SignalP"/>
    </source>
</evidence>
<evidence type="ECO:0000256" key="1">
    <source>
        <dbReference type="ARBA" id="ARBA00004613"/>
    </source>
</evidence>
<accession>A0A0K8R3K3</accession>